<protein>
    <submittedName>
        <fullName evidence="2">Membrane protein YeiB</fullName>
    </submittedName>
</protein>
<feature type="transmembrane region" description="Helical" evidence="1">
    <location>
        <begin position="12"/>
        <end position="31"/>
    </location>
</feature>
<name>A0ABS2MTN4_9FIRM</name>
<proteinExistence type="predicted"/>
<organism evidence="2 3">
    <name type="scientific">Fusibacter tunisiensis</name>
    <dbReference type="NCBI Taxonomy" id="1008308"/>
    <lineage>
        <taxon>Bacteria</taxon>
        <taxon>Bacillati</taxon>
        <taxon>Bacillota</taxon>
        <taxon>Clostridia</taxon>
        <taxon>Eubacteriales</taxon>
        <taxon>Eubacteriales Family XII. Incertae Sedis</taxon>
        <taxon>Fusibacter</taxon>
    </lineage>
</organism>
<dbReference type="Proteomes" id="UP000767854">
    <property type="component" value="Unassembled WGS sequence"/>
</dbReference>
<dbReference type="RefSeq" id="WP_204665168.1">
    <property type="nucleotide sequence ID" value="NZ_JAFBDT010000028.1"/>
</dbReference>
<sequence>MKRIEGFDFARSLAILGMMLVNYKIVFTYGIVKYEAIGKLIGVLEGRAAAVFFIGMCLLIGSKFENSRGFRALSVTGKMAFSLYRDDYIFRYTCGTMVMRWYVWQ</sequence>
<evidence type="ECO:0000256" key="1">
    <source>
        <dbReference type="SAM" id="Phobius"/>
    </source>
</evidence>
<dbReference type="EMBL" id="JAFBDT010000028">
    <property type="protein sequence ID" value="MBM7562743.1"/>
    <property type="molecule type" value="Genomic_DNA"/>
</dbReference>
<evidence type="ECO:0000313" key="2">
    <source>
        <dbReference type="EMBL" id="MBM7562743.1"/>
    </source>
</evidence>
<evidence type="ECO:0000313" key="3">
    <source>
        <dbReference type="Proteomes" id="UP000767854"/>
    </source>
</evidence>
<reference evidence="2 3" key="1">
    <citation type="submission" date="2021-01" db="EMBL/GenBank/DDBJ databases">
        <title>Genomic Encyclopedia of Type Strains, Phase IV (KMG-IV): sequencing the most valuable type-strain genomes for metagenomic binning, comparative biology and taxonomic classification.</title>
        <authorList>
            <person name="Goeker M."/>
        </authorList>
    </citation>
    <scope>NUCLEOTIDE SEQUENCE [LARGE SCALE GENOMIC DNA]</scope>
    <source>
        <strain evidence="2 3">DSM 24436</strain>
    </source>
</reference>
<feature type="transmembrane region" description="Helical" evidence="1">
    <location>
        <begin position="37"/>
        <end position="61"/>
    </location>
</feature>
<accession>A0ABS2MTN4</accession>
<gene>
    <name evidence="2" type="ORF">JOC49_002304</name>
</gene>
<comment type="caution">
    <text evidence="2">The sequence shown here is derived from an EMBL/GenBank/DDBJ whole genome shotgun (WGS) entry which is preliminary data.</text>
</comment>
<keyword evidence="1" id="KW-1133">Transmembrane helix</keyword>
<keyword evidence="1" id="KW-0472">Membrane</keyword>
<keyword evidence="3" id="KW-1185">Reference proteome</keyword>
<keyword evidence="1" id="KW-0812">Transmembrane</keyword>